<evidence type="ECO:0000256" key="1">
    <source>
        <dbReference type="ARBA" id="ARBA00001966"/>
    </source>
</evidence>
<dbReference type="AlphaFoldDB" id="A0A853AUL6"/>
<evidence type="ECO:0000256" key="7">
    <source>
        <dbReference type="ARBA" id="ARBA00044969"/>
    </source>
</evidence>
<dbReference type="FunFam" id="3.40.50.300:FF:000437">
    <property type="entry name" value="ATP-dependent DNA helicase DinG"/>
    <property type="match status" value="1"/>
</dbReference>
<dbReference type="PROSITE" id="PS51193">
    <property type="entry name" value="HELICASE_ATP_BIND_2"/>
    <property type="match status" value="1"/>
</dbReference>
<feature type="region of interest" description="Disordered" evidence="11">
    <location>
        <begin position="1"/>
        <end position="54"/>
    </location>
</feature>
<dbReference type="InterPro" id="IPR014013">
    <property type="entry name" value="Helic_SF1/SF2_ATP-bd_DinG/Rad3"/>
</dbReference>
<comment type="catalytic activity">
    <reaction evidence="8">
        <text>ATP + H2O = ADP + phosphate + H(+)</text>
        <dbReference type="Rhea" id="RHEA:13065"/>
        <dbReference type="ChEBI" id="CHEBI:15377"/>
        <dbReference type="ChEBI" id="CHEBI:15378"/>
        <dbReference type="ChEBI" id="CHEBI:30616"/>
        <dbReference type="ChEBI" id="CHEBI:43474"/>
        <dbReference type="ChEBI" id="CHEBI:456216"/>
        <dbReference type="EC" id="5.6.2.3"/>
    </reaction>
</comment>
<dbReference type="Pfam" id="PF00270">
    <property type="entry name" value="DEAD"/>
    <property type="match status" value="1"/>
</dbReference>
<evidence type="ECO:0000256" key="6">
    <source>
        <dbReference type="ARBA" id="ARBA00038058"/>
    </source>
</evidence>
<protein>
    <recommendedName>
        <fullName evidence="9">ATP-dependent helicase DinG</fullName>
        <ecNumber evidence="7">5.6.2.3</ecNumber>
    </recommendedName>
    <alternativeName>
        <fullName evidence="10">DNA 5'-3' helicase DinG</fullName>
    </alternativeName>
</protein>
<feature type="region of interest" description="Disordered" evidence="11">
    <location>
        <begin position="475"/>
        <end position="495"/>
    </location>
</feature>
<dbReference type="SUPFAM" id="SSF52540">
    <property type="entry name" value="P-loop containing nucleoside triphosphate hydrolases"/>
    <property type="match status" value="1"/>
</dbReference>
<keyword evidence="4 13" id="KW-0347">Helicase</keyword>
<evidence type="ECO:0000256" key="5">
    <source>
        <dbReference type="ARBA" id="ARBA00022840"/>
    </source>
</evidence>
<dbReference type="PANTHER" id="PTHR11472">
    <property type="entry name" value="DNA REPAIR DEAD HELICASE RAD3/XP-D SUBFAMILY MEMBER"/>
    <property type="match status" value="1"/>
</dbReference>
<evidence type="ECO:0000256" key="9">
    <source>
        <dbReference type="ARBA" id="ARBA00073590"/>
    </source>
</evidence>
<dbReference type="InterPro" id="IPR045028">
    <property type="entry name" value="DinG/Rad3-like"/>
</dbReference>
<evidence type="ECO:0000256" key="11">
    <source>
        <dbReference type="SAM" id="MobiDB-lite"/>
    </source>
</evidence>
<keyword evidence="5" id="KW-0067">ATP-binding</keyword>
<dbReference type="GO" id="GO:0003676">
    <property type="term" value="F:nucleic acid binding"/>
    <property type="evidence" value="ECO:0007669"/>
    <property type="project" value="InterPro"/>
</dbReference>
<comment type="caution">
    <text evidence="13">The sequence shown here is derived from an EMBL/GenBank/DDBJ whole genome shotgun (WGS) entry which is preliminary data.</text>
</comment>
<evidence type="ECO:0000256" key="3">
    <source>
        <dbReference type="ARBA" id="ARBA00022801"/>
    </source>
</evidence>
<dbReference type="PANTHER" id="PTHR11472:SF34">
    <property type="entry name" value="REGULATOR OF TELOMERE ELONGATION HELICASE 1"/>
    <property type="match status" value="1"/>
</dbReference>
<dbReference type="InterPro" id="IPR006555">
    <property type="entry name" value="ATP-dep_Helicase_C"/>
</dbReference>
<comment type="cofactor">
    <cofactor evidence="1">
        <name>[4Fe-4S] cluster</name>
        <dbReference type="ChEBI" id="CHEBI:49883"/>
    </cofactor>
</comment>
<evidence type="ECO:0000256" key="2">
    <source>
        <dbReference type="ARBA" id="ARBA00022741"/>
    </source>
</evidence>
<dbReference type="EC" id="5.6.2.3" evidence="7"/>
<keyword evidence="14" id="KW-1185">Reference proteome</keyword>
<dbReference type="SMART" id="SM00491">
    <property type="entry name" value="HELICc2"/>
    <property type="match status" value="1"/>
</dbReference>
<dbReference type="GO" id="GO:0005524">
    <property type="term" value="F:ATP binding"/>
    <property type="evidence" value="ECO:0007669"/>
    <property type="project" value="UniProtKB-KW"/>
</dbReference>
<reference evidence="13 14" key="1">
    <citation type="submission" date="2020-07" db="EMBL/GenBank/DDBJ databases">
        <title>Sequencing the genomes of 1000 actinobacteria strains.</title>
        <authorList>
            <person name="Klenk H.-P."/>
        </authorList>
    </citation>
    <scope>NUCLEOTIDE SEQUENCE [LARGE SCALE GENOMIC DNA]</scope>
    <source>
        <strain evidence="13 14">DSM 44065</strain>
    </source>
</reference>
<dbReference type="SMART" id="SM00487">
    <property type="entry name" value="DEXDc"/>
    <property type="match status" value="1"/>
</dbReference>
<evidence type="ECO:0000256" key="8">
    <source>
        <dbReference type="ARBA" id="ARBA00048954"/>
    </source>
</evidence>
<evidence type="ECO:0000256" key="10">
    <source>
        <dbReference type="ARBA" id="ARBA00079061"/>
    </source>
</evidence>
<keyword evidence="3 13" id="KW-0378">Hydrolase</keyword>
<dbReference type="EMBL" id="JACCFJ010000001">
    <property type="protein sequence ID" value="NYI86312.1"/>
    <property type="molecule type" value="Genomic_DNA"/>
</dbReference>
<dbReference type="GO" id="GO:0006139">
    <property type="term" value="P:nucleobase-containing compound metabolic process"/>
    <property type="evidence" value="ECO:0007669"/>
    <property type="project" value="InterPro"/>
</dbReference>
<keyword evidence="2" id="KW-0547">Nucleotide-binding</keyword>
<feature type="domain" description="Helicase ATP-binding" evidence="12">
    <location>
        <begin position="61"/>
        <end position="350"/>
    </location>
</feature>
<evidence type="ECO:0000256" key="4">
    <source>
        <dbReference type="ARBA" id="ARBA00022806"/>
    </source>
</evidence>
<dbReference type="Proteomes" id="UP000587002">
    <property type="component" value="Unassembled WGS sequence"/>
</dbReference>
<gene>
    <name evidence="13" type="ORF">HNR68_004942</name>
</gene>
<dbReference type="InterPro" id="IPR011545">
    <property type="entry name" value="DEAD/DEAH_box_helicase_dom"/>
</dbReference>
<dbReference type="InterPro" id="IPR027417">
    <property type="entry name" value="P-loop_NTPase"/>
</dbReference>
<dbReference type="GO" id="GO:0043139">
    <property type="term" value="F:5'-3' DNA helicase activity"/>
    <property type="evidence" value="ECO:0007669"/>
    <property type="project" value="UniProtKB-EC"/>
</dbReference>
<sequence>MPTSVPRWSDPVAFEPDEDDVLPPEIAADLARADRPAAGEPSPPRSAKAEREVPDLPTLLDIAIEAVGGVPREGQARMARAVEHAITTGEHLAVQAGTGTGKSLAYLVPAIRHAVTAHTTVVVSTSTIALQRQLVDRDLPRLATALADALGRRPTFAILKGRRNYLCLNRVHGDAPAEPDEGALFDAFAASALERQVGRVREWAAETETGDRDELVPGVPDQAWRQLSVTAKECLGVHRCPVGVDCFAERARAEAGRADVVVTNHALLAIDALDDRPVLPEHDVVVVDEAHDLVDRVTSAATGELTASSVRLAARRCGRVIDEETADRLVEASEGLDLVLQAARPGRLEDLPQDLGGALAALRDAAWACLNALGPERKEDAEGSTARKLAHATTEEVHDTAVRLLEAFDDDARRDVVWIAADPNRSPSVRIAPIGVGGLLRERLFGQRTTVLTSATLALGGSFDTLARQWGLPPQQRAQPAAGMATGKEAPSDDGGLKWTGLDVGSPFEHQRSGILYIARHLPPPGRDGLPPQYLDELTELVRAAGGRTLGLFSSMRAAKQAAEELRQRLSTPVLCQGDDTTALLVRQFADAPATSLFGTLSLWQGVDVPGDSLQLVVMDRIPFPRPDDPLASARQKAASEHGGNGFLTVAGTHAALLLAQGAGRLLRAPDDRGVVAVLDPRLATARYGGFLRASLPPFWTTHDPQVVRGALQRLTGSAG</sequence>
<evidence type="ECO:0000313" key="13">
    <source>
        <dbReference type="EMBL" id="NYI86312.1"/>
    </source>
</evidence>
<accession>A0A853AUL6</accession>
<dbReference type="InterPro" id="IPR014001">
    <property type="entry name" value="Helicase_ATP-bd"/>
</dbReference>
<evidence type="ECO:0000259" key="12">
    <source>
        <dbReference type="PROSITE" id="PS51193"/>
    </source>
</evidence>
<dbReference type="Pfam" id="PF13307">
    <property type="entry name" value="Helicase_C_2"/>
    <property type="match status" value="1"/>
</dbReference>
<dbReference type="GO" id="GO:0016818">
    <property type="term" value="F:hydrolase activity, acting on acid anhydrides, in phosphorus-containing anhydrides"/>
    <property type="evidence" value="ECO:0007669"/>
    <property type="project" value="InterPro"/>
</dbReference>
<comment type="similarity">
    <text evidence="6">Belongs to the helicase family. DinG subfamily.</text>
</comment>
<dbReference type="Gene3D" id="3.40.50.300">
    <property type="entry name" value="P-loop containing nucleotide triphosphate hydrolases"/>
    <property type="match status" value="2"/>
</dbReference>
<name>A0A853AUL6_9PSEU</name>
<proteinExistence type="inferred from homology"/>
<evidence type="ECO:0000313" key="14">
    <source>
        <dbReference type="Proteomes" id="UP000587002"/>
    </source>
</evidence>
<organism evidence="13 14">
    <name type="scientific">Saccharopolyspora hordei</name>
    <dbReference type="NCBI Taxonomy" id="1838"/>
    <lineage>
        <taxon>Bacteria</taxon>
        <taxon>Bacillati</taxon>
        <taxon>Actinomycetota</taxon>
        <taxon>Actinomycetes</taxon>
        <taxon>Pseudonocardiales</taxon>
        <taxon>Pseudonocardiaceae</taxon>
        <taxon>Saccharopolyspora</taxon>
    </lineage>
</organism>